<dbReference type="InterPro" id="IPR029063">
    <property type="entry name" value="SAM-dependent_MTases_sf"/>
</dbReference>
<keyword evidence="4" id="KW-1185">Reference proteome</keyword>
<organism evidence="3 4">
    <name type="scientific">Celeribacter arenosi</name>
    <dbReference type="NCBI Taxonomy" id="792649"/>
    <lineage>
        <taxon>Bacteria</taxon>
        <taxon>Pseudomonadati</taxon>
        <taxon>Pseudomonadota</taxon>
        <taxon>Alphaproteobacteria</taxon>
        <taxon>Rhodobacterales</taxon>
        <taxon>Roseobacteraceae</taxon>
        <taxon>Celeribacter</taxon>
    </lineage>
</organism>
<dbReference type="Gene3D" id="3.40.50.12710">
    <property type="match status" value="1"/>
</dbReference>
<dbReference type="EMBL" id="BAABDF010000006">
    <property type="protein sequence ID" value="GAA3864156.1"/>
    <property type="molecule type" value="Genomic_DNA"/>
</dbReference>
<evidence type="ECO:0000256" key="2">
    <source>
        <dbReference type="ARBA" id="ARBA00022679"/>
    </source>
</evidence>
<accession>A0ABP7K320</accession>
<evidence type="ECO:0000313" key="3">
    <source>
        <dbReference type="EMBL" id="GAA3864156.1"/>
    </source>
</evidence>
<dbReference type="Pfam" id="PF02636">
    <property type="entry name" value="Methyltransf_28"/>
    <property type="match status" value="1"/>
</dbReference>
<dbReference type="PANTHER" id="PTHR12049">
    <property type="entry name" value="PROTEIN ARGININE METHYLTRANSFERASE NDUFAF7, MITOCHONDRIAL"/>
    <property type="match status" value="1"/>
</dbReference>
<reference evidence="4" key="1">
    <citation type="journal article" date="2019" name="Int. J. Syst. Evol. Microbiol.">
        <title>The Global Catalogue of Microorganisms (GCM) 10K type strain sequencing project: providing services to taxonomists for standard genome sequencing and annotation.</title>
        <authorList>
            <consortium name="The Broad Institute Genomics Platform"/>
            <consortium name="The Broad Institute Genome Sequencing Center for Infectious Disease"/>
            <person name="Wu L."/>
            <person name="Ma J."/>
        </authorList>
    </citation>
    <scope>NUCLEOTIDE SEQUENCE [LARGE SCALE GENOMIC DNA]</scope>
    <source>
        <strain evidence="4">JCM 17190</strain>
    </source>
</reference>
<dbReference type="GO" id="GO:0032259">
    <property type="term" value="P:methylation"/>
    <property type="evidence" value="ECO:0007669"/>
    <property type="project" value="UniProtKB-KW"/>
</dbReference>
<dbReference type="GO" id="GO:0008168">
    <property type="term" value="F:methyltransferase activity"/>
    <property type="evidence" value="ECO:0007669"/>
    <property type="project" value="UniProtKB-KW"/>
</dbReference>
<protein>
    <submittedName>
        <fullName evidence="3">SAM-dependent methyltransferase</fullName>
    </submittedName>
</protein>
<sequence>MTPLSEILARRIAQTGPINLAEYMAECLLHPEHGYYTTRDPLGVDGDFTTAPEVSQMFGELIGLSLAQSWIDQGSPERIVLAEIGPGRGTLMADALRATAGVAGFHDALSLYLVEASPTLQARQAEALASYRPTWLERAEGLPDDRPLYLVANEFFDALPIRQFTRDGSGWRETQVGLDDGKLVLGLSTPTPMAALTHRLGDTETGDIVEICPAAGPVMAAIARRIVAHGGAGIVIDYGDWRSLGDTFQALAKHEPVDPLAHPGQVDLTAHVDFEALATEAFTEGAAAHMITQQMMLARLGIEQRAERLSKGKADDVVAAVGAAFDRLTSPTEMGTLFKALGIGPDDKHLPAGFSKA</sequence>
<keyword evidence="2" id="KW-0808">Transferase</keyword>
<dbReference type="InterPro" id="IPR038375">
    <property type="entry name" value="NDUFAF7_sf"/>
</dbReference>
<dbReference type="Proteomes" id="UP001399917">
    <property type="component" value="Unassembled WGS sequence"/>
</dbReference>
<keyword evidence="1 3" id="KW-0489">Methyltransferase</keyword>
<dbReference type="InterPro" id="IPR003788">
    <property type="entry name" value="NDUFAF7"/>
</dbReference>
<name>A0ABP7K320_9RHOB</name>
<dbReference type="SUPFAM" id="SSF53335">
    <property type="entry name" value="S-adenosyl-L-methionine-dependent methyltransferases"/>
    <property type="match status" value="1"/>
</dbReference>
<comment type="caution">
    <text evidence="3">The sequence shown here is derived from an EMBL/GenBank/DDBJ whole genome shotgun (WGS) entry which is preliminary data.</text>
</comment>
<evidence type="ECO:0000313" key="4">
    <source>
        <dbReference type="Proteomes" id="UP001399917"/>
    </source>
</evidence>
<dbReference type="PANTHER" id="PTHR12049:SF7">
    <property type="entry name" value="PROTEIN ARGININE METHYLTRANSFERASE NDUFAF7, MITOCHONDRIAL"/>
    <property type="match status" value="1"/>
</dbReference>
<proteinExistence type="predicted"/>
<gene>
    <name evidence="3" type="ORF">GCM10022404_13170</name>
</gene>
<evidence type="ECO:0000256" key="1">
    <source>
        <dbReference type="ARBA" id="ARBA00022603"/>
    </source>
</evidence>
<dbReference type="RefSeq" id="WP_344845342.1">
    <property type="nucleotide sequence ID" value="NZ_BAABDF010000006.1"/>
</dbReference>